<dbReference type="NCBIfam" id="TIGR02983">
    <property type="entry name" value="SigE-fam_strep"/>
    <property type="match status" value="1"/>
</dbReference>
<dbReference type="InterPro" id="IPR039425">
    <property type="entry name" value="RNA_pol_sigma-70-like"/>
</dbReference>
<keyword evidence="10" id="KW-1185">Reference proteome</keyword>
<proteinExistence type="inferred from homology"/>
<evidence type="ECO:0000259" key="8">
    <source>
        <dbReference type="Pfam" id="PF08281"/>
    </source>
</evidence>
<keyword evidence="2" id="KW-0805">Transcription regulation</keyword>
<dbReference type="CDD" id="cd06171">
    <property type="entry name" value="Sigma70_r4"/>
    <property type="match status" value="1"/>
</dbReference>
<keyword evidence="4" id="KW-0238">DNA-binding</keyword>
<accession>A0ABR6U3G7</accession>
<dbReference type="InterPro" id="IPR007627">
    <property type="entry name" value="RNA_pol_sigma70_r2"/>
</dbReference>
<dbReference type="Pfam" id="PF08281">
    <property type="entry name" value="Sigma70_r4_2"/>
    <property type="match status" value="1"/>
</dbReference>
<evidence type="ECO:0000256" key="2">
    <source>
        <dbReference type="ARBA" id="ARBA00023015"/>
    </source>
</evidence>
<reference evidence="9 10" key="1">
    <citation type="submission" date="2020-08" db="EMBL/GenBank/DDBJ databases">
        <title>novel species in genus Nocardioides.</title>
        <authorList>
            <person name="Zhang G."/>
        </authorList>
    </citation>
    <scope>NUCLEOTIDE SEQUENCE [LARGE SCALE GENOMIC DNA]</scope>
    <source>
        <strain evidence="9 10">SC8A-24</strain>
    </source>
</reference>
<sequence>MSGGERVPTSPDAGGSTPAARSPRRATGRCRSAPNRGRSSAGATLGTWSSATGAPRCGLSTSSRARPRPSTSTAGRRSTTRRCSPATSGRTRSSLRWTNRAAATRGGRTWWAAQPWVPSRWWVSSGRGGGDVSRAERDREGFEQFVGARRAALLRTAYLLTGDHDDAEDLVQVALVKVVPHWDRIADRPEPYVRRVLARESVSRWRRRRWREVSTAEPPETRAAGDGTGEASDRDLLRAALAALPPRQRAVIVLRYYEDLTERQTADVLGIAVGTVKSQAREGLARLRTLVPEAEVVATTV</sequence>
<name>A0ABR6U3G7_9ACTN</name>
<dbReference type="InterPro" id="IPR036388">
    <property type="entry name" value="WH-like_DNA-bd_sf"/>
</dbReference>
<dbReference type="InterPro" id="IPR013325">
    <property type="entry name" value="RNA_pol_sigma_r2"/>
</dbReference>
<dbReference type="Gene3D" id="1.10.1740.10">
    <property type="match status" value="1"/>
</dbReference>
<dbReference type="Gene3D" id="1.10.10.10">
    <property type="entry name" value="Winged helix-like DNA-binding domain superfamily/Winged helix DNA-binding domain"/>
    <property type="match status" value="1"/>
</dbReference>
<organism evidence="9 10">
    <name type="scientific">Nocardioides deserti</name>
    <dbReference type="NCBI Taxonomy" id="1588644"/>
    <lineage>
        <taxon>Bacteria</taxon>
        <taxon>Bacillati</taxon>
        <taxon>Actinomycetota</taxon>
        <taxon>Actinomycetes</taxon>
        <taxon>Propionibacteriales</taxon>
        <taxon>Nocardioidaceae</taxon>
        <taxon>Nocardioides</taxon>
    </lineage>
</organism>
<dbReference type="Proteomes" id="UP000604001">
    <property type="component" value="Unassembled WGS sequence"/>
</dbReference>
<gene>
    <name evidence="9" type="ORF">H7344_01330</name>
</gene>
<feature type="region of interest" description="Disordered" evidence="6">
    <location>
        <begin position="1"/>
        <end position="93"/>
    </location>
</feature>
<dbReference type="InterPro" id="IPR014325">
    <property type="entry name" value="RNA_pol_sigma-E_actinobac"/>
</dbReference>
<dbReference type="SUPFAM" id="SSF88659">
    <property type="entry name" value="Sigma3 and sigma4 domains of RNA polymerase sigma factors"/>
    <property type="match status" value="1"/>
</dbReference>
<feature type="domain" description="RNA polymerase sigma-70 region 2" evidence="7">
    <location>
        <begin position="150"/>
        <end position="211"/>
    </location>
</feature>
<feature type="compositionally biased region" description="Polar residues" evidence="6">
    <location>
        <begin position="37"/>
        <end position="52"/>
    </location>
</feature>
<dbReference type="Pfam" id="PF04542">
    <property type="entry name" value="Sigma70_r2"/>
    <property type="match status" value="1"/>
</dbReference>
<evidence type="ECO:0000256" key="5">
    <source>
        <dbReference type="ARBA" id="ARBA00023163"/>
    </source>
</evidence>
<comment type="similarity">
    <text evidence="1">Belongs to the sigma-70 factor family. ECF subfamily.</text>
</comment>
<dbReference type="InterPro" id="IPR013324">
    <property type="entry name" value="RNA_pol_sigma_r3/r4-like"/>
</dbReference>
<dbReference type="SUPFAM" id="SSF88946">
    <property type="entry name" value="Sigma2 domain of RNA polymerase sigma factors"/>
    <property type="match status" value="1"/>
</dbReference>
<feature type="compositionally biased region" description="Low complexity" evidence="6">
    <location>
        <begin position="60"/>
        <end position="84"/>
    </location>
</feature>
<comment type="caution">
    <text evidence="9">The sequence shown here is derived from an EMBL/GenBank/DDBJ whole genome shotgun (WGS) entry which is preliminary data.</text>
</comment>
<dbReference type="PANTHER" id="PTHR43133">
    <property type="entry name" value="RNA POLYMERASE ECF-TYPE SIGMA FACTO"/>
    <property type="match status" value="1"/>
</dbReference>
<evidence type="ECO:0000313" key="10">
    <source>
        <dbReference type="Proteomes" id="UP000604001"/>
    </source>
</evidence>
<dbReference type="EMBL" id="JACMYC010000001">
    <property type="protein sequence ID" value="MBC2958933.1"/>
    <property type="molecule type" value="Genomic_DNA"/>
</dbReference>
<evidence type="ECO:0000313" key="9">
    <source>
        <dbReference type="EMBL" id="MBC2958933.1"/>
    </source>
</evidence>
<keyword evidence="3" id="KW-0731">Sigma factor</keyword>
<dbReference type="PANTHER" id="PTHR43133:SF50">
    <property type="entry name" value="ECF RNA POLYMERASE SIGMA FACTOR SIGM"/>
    <property type="match status" value="1"/>
</dbReference>
<evidence type="ECO:0000256" key="4">
    <source>
        <dbReference type="ARBA" id="ARBA00023125"/>
    </source>
</evidence>
<evidence type="ECO:0000256" key="6">
    <source>
        <dbReference type="SAM" id="MobiDB-lite"/>
    </source>
</evidence>
<evidence type="ECO:0000259" key="7">
    <source>
        <dbReference type="Pfam" id="PF04542"/>
    </source>
</evidence>
<dbReference type="NCBIfam" id="TIGR02937">
    <property type="entry name" value="sigma70-ECF"/>
    <property type="match status" value="1"/>
</dbReference>
<protein>
    <submittedName>
        <fullName evidence="9">SigE family RNA polymerase sigma factor</fullName>
    </submittedName>
</protein>
<keyword evidence="5" id="KW-0804">Transcription</keyword>
<evidence type="ECO:0000256" key="1">
    <source>
        <dbReference type="ARBA" id="ARBA00010641"/>
    </source>
</evidence>
<feature type="domain" description="RNA polymerase sigma factor 70 region 4 type 2" evidence="8">
    <location>
        <begin position="235"/>
        <end position="287"/>
    </location>
</feature>
<dbReference type="InterPro" id="IPR014284">
    <property type="entry name" value="RNA_pol_sigma-70_dom"/>
</dbReference>
<evidence type="ECO:0000256" key="3">
    <source>
        <dbReference type="ARBA" id="ARBA00023082"/>
    </source>
</evidence>
<dbReference type="InterPro" id="IPR013249">
    <property type="entry name" value="RNA_pol_sigma70_r4_t2"/>
</dbReference>